<protein>
    <recommendedName>
        <fullName evidence="4">Calcipressin</fullName>
    </recommendedName>
</protein>
<accession>A0A2A9NRE8</accession>
<name>A0A2A9NRE8_9AGAR</name>
<dbReference type="PANTHER" id="PTHR10300:SF14">
    <property type="entry name" value="PROTEIN SARAH"/>
    <property type="match status" value="1"/>
</dbReference>
<evidence type="ECO:0000313" key="3">
    <source>
        <dbReference type="Proteomes" id="UP000242287"/>
    </source>
</evidence>
<dbReference type="STRING" id="703135.A0A2A9NRE8"/>
<evidence type="ECO:0000256" key="1">
    <source>
        <dbReference type="ARBA" id="ARBA00008209"/>
    </source>
</evidence>
<dbReference type="PANTHER" id="PTHR10300">
    <property type="entry name" value="CALCIPRESSIN"/>
    <property type="match status" value="1"/>
</dbReference>
<proteinExistence type="inferred from homology"/>
<keyword evidence="3" id="KW-1185">Reference proteome</keyword>
<sequence length="278" mass="30600">MSTSCPGLVISLPSSPIPTSPPTPSSGPIASPHLIFSNRSTKQSHRTNTVAIATLPRSFFIPEILDILRSHFSLFGEINRWVSLPGFGRILVVYENEEHAEEAKRVCDPIVIQSEKEDENSSQVIRVYRADPNPLLPKLSPYGLPEVSVVPPTSYLQPPAVEKNFLISPPGSPPVGWEQIKEDPPNACPLAQDLMAALKKLEVQERRMGTVGSPTLEMLLHPEEAGVGVYVEDCDLGLSSEADLREEEWIYGETAPARTRWKIAPTMMPPINDHTIVV</sequence>
<dbReference type="GO" id="GO:0008597">
    <property type="term" value="F:calcium-dependent protein serine/threonine phosphatase regulator activity"/>
    <property type="evidence" value="ECO:0007669"/>
    <property type="project" value="TreeGrafter"/>
</dbReference>
<dbReference type="SUPFAM" id="SSF54928">
    <property type="entry name" value="RNA-binding domain, RBD"/>
    <property type="match status" value="1"/>
</dbReference>
<reference evidence="2 3" key="1">
    <citation type="submission" date="2014-02" db="EMBL/GenBank/DDBJ databases">
        <title>Transposable element dynamics among asymbiotic and ectomycorrhizal Amanita fungi.</title>
        <authorList>
            <consortium name="DOE Joint Genome Institute"/>
            <person name="Hess J."/>
            <person name="Skrede I."/>
            <person name="Wolfe B."/>
            <person name="LaButti K."/>
            <person name="Ohm R.A."/>
            <person name="Grigoriev I.V."/>
            <person name="Pringle A."/>
        </authorList>
    </citation>
    <scope>NUCLEOTIDE SEQUENCE [LARGE SCALE GENOMIC DNA]</scope>
    <source>
        <strain evidence="2 3">SKay4041</strain>
    </source>
</reference>
<dbReference type="InterPro" id="IPR035979">
    <property type="entry name" value="RBD_domain_sf"/>
</dbReference>
<gene>
    <name evidence="2" type="ORF">AMATHDRAFT_137340</name>
</gene>
<dbReference type="Proteomes" id="UP000242287">
    <property type="component" value="Unassembled WGS sequence"/>
</dbReference>
<evidence type="ECO:0008006" key="4">
    <source>
        <dbReference type="Google" id="ProtNLM"/>
    </source>
</evidence>
<dbReference type="Pfam" id="PF04847">
    <property type="entry name" value="Calcipressin"/>
    <property type="match status" value="1"/>
</dbReference>
<dbReference type="OrthoDB" id="17212at2759"/>
<organism evidence="2 3">
    <name type="scientific">Amanita thiersii Skay4041</name>
    <dbReference type="NCBI Taxonomy" id="703135"/>
    <lineage>
        <taxon>Eukaryota</taxon>
        <taxon>Fungi</taxon>
        <taxon>Dikarya</taxon>
        <taxon>Basidiomycota</taxon>
        <taxon>Agaricomycotina</taxon>
        <taxon>Agaricomycetes</taxon>
        <taxon>Agaricomycetidae</taxon>
        <taxon>Agaricales</taxon>
        <taxon>Pluteineae</taxon>
        <taxon>Amanitaceae</taxon>
        <taxon>Amanita</taxon>
    </lineage>
</organism>
<dbReference type="Gene3D" id="3.30.70.330">
    <property type="match status" value="1"/>
</dbReference>
<dbReference type="InterPro" id="IPR012677">
    <property type="entry name" value="Nucleotide-bd_a/b_plait_sf"/>
</dbReference>
<dbReference type="AlphaFoldDB" id="A0A2A9NRE8"/>
<dbReference type="GO" id="GO:0005634">
    <property type="term" value="C:nucleus"/>
    <property type="evidence" value="ECO:0007669"/>
    <property type="project" value="TreeGrafter"/>
</dbReference>
<dbReference type="EMBL" id="KZ301973">
    <property type="protein sequence ID" value="PFH53555.1"/>
    <property type="molecule type" value="Genomic_DNA"/>
</dbReference>
<evidence type="ECO:0000313" key="2">
    <source>
        <dbReference type="EMBL" id="PFH53555.1"/>
    </source>
</evidence>
<dbReference type="GO" id="GO:0003676">
    <property type="term" value="F:nucleic acid binding"/>
    <property type="evidence" value="ECO:0007669"/>
    <property type="project" value="InterPro"/>
</dbReference>
<dbReference type="GO" id="GO:0019722">
    <property type="term" value="P:calcium-mediated signaling"/>
    <property type="evidence" value="ECO:0007669"/>
    <property type="project" value="InterPro"/>
</dbReference>
<dbReference type="GO" id="GO:0005737">
    <property type="term" value="C:cytoplasm"/>
    <property type="evidence" value="ECO:0007669"/>
    <property type="project" value="TreeGrafter"/>
</dbReference>
<dbReference type="InterPro" id="IPR006931">
    <property type="entry name" value="Calcipressin"/>
</dbReference>
<comment type="similarity">
    <text evidence="1">Belongs to the RCAN family.</text>
</comment>